<gene>
    <name evidence="3" type="ORF">PHLGIDRAFT_122921</name>
</gene>
<dbReference type="InterPro" id="IPR040976">
    <property type="entry name" value="Pkinase_fungal"/>
</dbReference>
<dbReference type="PANTHER" id="PTHR38248:SF2">
    <property type="entry name" value="FUNK1 11"/>
    <property type="match status" value="1"/>
</dbReference>
<accession>A0A0C3NBS4</accession>
<organism evidence="3 4">
    <name type="scientific">Phlebiopsis gigantea (strain 11061_1 CR5-6)</name>
    <name type="common">White-rot fungus</name>
    <name type="synonym">Peniophora gigantea</name>
    <dbReference type="NCBI Taxonomy" id="745531"/>
    <lineage>
        <taxon>Eukaryota</taxon>
        <taxon>Fungi</taxon>
        <taxon>Dikarya</taxon>
        <taxon>Basidiomycota</taxon>
        <taxon>Agaricomycotina</taxon>
        <taxon>Agaricomycetes</taxon>
        <taxon>Polyporales</taxon>
        <taxon>Phanerochaetaceae</taxon>
        <taxon>Phlebiopsis</taxon>
    </lineage>
</organism>
<dbReference type="GO" id="GO:0005524">
    <property type="term" value="F:ATP binding"/>
    <property type="evidence" value="ECO:0007669"/>
    <property type="project" value="InterPro"/>
</dbReference>
<feature type="compositionally biased region" description="Basic residues" evidence="1">
    <location>
        <begin position="430"/>
        <end position="440"/>
    </location>
</feature>
<dbReference type="PROSITE" id="PS50011">
    <property type="entry name" value="PROTEIN_KINASE_DOM"/>
    <property type="match status" value="1"/>
</dbReference>
<evidence type="ECO:0000313" key="3">
    <source>
        <dbReference type="EMBL" id="KIP01929.1"/>
    </source>
</evidence>
<name>A0A0C3NBS4_PHLG1</name>
<dbReference type="Proteomes" id="UP000053257">
    <property type="component" value="Unassembled WGS sequence"/>
</dbReference>
<dbReference type="PROSITE" id="PS00109">
    <property type="entry name" value="PROTEIN_KINASE_TYR"/>
    <property type="match status" value="1"/>
</dbReference>
<proteinExistence type="predicted"/>
<evidence type="ECO:0000313" key="4">
    <source>
        <dbReference type="Proteomes" id="UP000053257"/>
    </source>
</evidence>
<evidence type="ECO:0000259" key="2">
    <source>
        <dbReference type="PROSITE" id="PS50011"/>
    </source>
</evidence>
<dbReference type="InterPro" id="IPR000719">
    <property type="entry name" value="Prot_kinase_dom"/>
</dbReference>
<dbReference type="HOGENOM" id="CLU_580190_0_0_1"/>
<reference evidence="3 4" key="1">
    <citation type="journal article" date="2014" name="PLoS Genet.">
        <title>Analysis of the Phlebiopsis gigantea genome, transcriptome and secretome provides insight into its pioneer colonization strategies of wood.</title>
        <authorList>
            <person name="Hori C."/>
            <person name="Ishida T."/>
            <person name="Igarashi K."/>
            <person name="Samejima M."/>
            <person name="Suzuki H."/>
            <person name="Master E."/>
            <person name="Ferreira P."/>
            <person name="Ruiz-Duenas F.J."/>
            <person name="Held B."/>
            <person name="Canessa P."/>
            <person name="Larrondo L.F."/>
            <person name="Schmoll M."/>
            <person name="Druzhinina I.S."/>
            <person name="Kubicek C.P."/>
            <person name="Gaskell J.A."/>
            <person name="Kersten P."/>
            <person name="St John F."/>
            <person name="Glasner J."/>
            <person name="Sabat G."/>
            <person name="Splinter BonDurant S."/>
            <person name="Syed K."/>
            <person name="Yadav J."/>
            <person name="Mgbeahuruike A.C."/>
            <person name="Kovalchuk A."/>
            <person name="Asiegbu F.O."/>
            <person name="Lackner G."/>
            <person name="Hoffmeister D."/>
            <person name="Rencoret J."/>
            <person name="Gutierrez A."/>
            <person name="Sun H."/>
            <person name="Lindquist E."/>
            <person name="Barry K."/>
            <person name="Riley R."/>
            <person name="Grigoriev I.V."/>
            <person name="Henrissat B."/>
            <person name="Kues U."/>
            <person name="Berka R.M."/>
            <person name="Martinez A.T."/>
            <person name="Covert S.F."/>
            <person name="Blanchette R.A."/>
            <person name="Cullen D."/>
        </authorList>
    </citation>
    <scope>NUCLEOTIDE SEQUENCE [LARGE SCALE GENOMIC DNA]</scope>
    <source>
        <strain evidence="3 4">11061_1 CR5-6</strain>
    </source>
</reference>
<feature type="region of interest" description="Disordered" evidence="1">
    <location>
        <begin position="314"/>
        <end position="374"/>
    </location>
</feature>
<dbReference type="InterPro" id="IPR008266">
    <property type="entry name" value="Tyr_kinase_AS"/>
</dbReference>
<dbReference type="AlphaFoldDB" id="A0A0C3NBS4"/>
<dbReference type="Pfam" id="PF17667">
    <property type="entry name" value="Pkinase_fungal"/>
    <property type="match status" value="1"/>
</dbReference>
<dbReference type="Gene3D" id="1.10.510.10">
    <property type="entry name" value="Transferase(Phosphotransferase) domain 1"/>
    <property type="match status" value="1"/>
</dbReference>
<dbReference type="GO" id="GO:0004672">
    <property type="term" value="F:protein kinase activity"/>
    <property type="evidence" value="ECO:0007669"/>
    <property type="project" value="InterPro"/>
</dbReference>
<dbReference type="InterPro" id="IPR011009">
    <property type="entry name" value="Kinase-like_dom_sf"/>
</dbReference>
<dbReference type="PANTHER" id="PTHR38248">
    <property type="entry name" value="FUNK1 6"/>
    <property type="match status" value="1"/>
</dbReference>
<protein>
    <recommendedName>
        <fullName evidence="2">Protein kinase domain-containing protein</fullName>
    </recommendedName>
</protein>
<keyword evidence="4" id="KW-1185">Reference proteome</keyword>
<evidence type="ECO:0000256" key="1">
    <source>
        <dbReference type="SAM" id="MobiDB-lite"/>
    </source>
</evidence>
<sequence length="471" mass="52554">METQVLVFIKDQWRPIAPGAHPELETYDRLREHSVACVATCLGGGDVCLKDKRVQRTLTHTLLPNNIGIDNSDRHHTRLVIKEIGRPLSQYPNTIELMTIMYHALLGHSEAWEDAGVLHRDISPGNIMIDVNSPANSLQGFLNDWDMCKYKEDLDNNVPALPGRSGTWATLSALALQYPQKPHEVADDLESAVYVLLQMALRFQRHSKTPRIDPDALTMDELREANNLNEPLASFVSNFFDAQHECEDGYWYGGETKRSWLEGTSLPVALDPGENGETTPLAILLGDLYNLMRRHYAAINFNDLKRFKVPLKSTTKSTGQADNEDTVESADAAGKKQSASEDSEETVDPLTRVKAKRGKARPQNPVLPQDLPPQAELPAAPVVLAQPDHIRTQPMGEAHRVLDTHEELLKAFERILYVDGENKTQPRNARSAKRASKSTKRGSVGRNVTCLREVEKKDWFLTAPEQGPLGG</sequence>
<dbReference type="SUPFAM" id="SSF56112">
    <property type="entry name" value="Protein kinase-like (PK-like)"/>
    <property type="match status" value="1"/>
</dbReference>
<feature type="domain" description="Protein kinase" evidence="2">
    <location>
        <begin position="1"/>
        <end position="261"/>
    </location>
</feature>
<dbReference type="OrthoDB" id="2791154at2759"/>
<dbReference type="EMBL" id="KN840721">
    <property type="protein sequence ID" value="KIP01929.1"/>
    <property type="molecule type" value="Genomic_DNA"/>
</dbReference>
<feature type="region of interest" description="Disordered" evidence="1">
    <location>
        <begin position="423"/>
        <end position="447"/>
    </location>
</feature>